<dbReference type="RefSeq" id="WP_090650407.1">
    <property type="nucleotide sequence ID" value="NZ_CBCRYE010000002.1"/>
</dbReference>
<feature type="signal peptide" evidence="1">
    <location>
        <begin position="1"/>
        <end position="29"/>
    </location>
</feature>
<keyword evidence="3" id="KW-1185">Reference proteome</keyword>
<evidence type="ECO:0000256" key="1">
    <source>
        <dbReference type="SAM" id="SignalP"/>
    </source>
</evidence>
<dbReference type="AlphaFoldDB" id="A0A1G4TER6"/>
<dbReference type="InterPro" id="IPR010281">
    <property type="entry name" value="DUF885"/>
</dbReference>
<organism evidence="2 3">
    <name type="scientific">Asticcacaulis taihuensis</name>
    <dbReference type="NCBI Taxonomy" id="260084"/>
    <lineage>
        <taxon>Bacteria</taxon>
        <taxon>Pseudomonadati</taxon>
        <taxon>Pseudomonadota</taxon>
        <taxon>Alphaproteobacteria</taxon>
        <taxon>Caulobacterales</taxon>
        <taxon>Caulobacteraceae</taxon>
        <taxon>Asticcacaulis</taxon>
    </lineage>
</organism>
<reference evidence="3" key="1">
    <citation type="submission" date="2016-10" db="EMBL/GenBank/DDBJ databases">
        <authorList>
            <person name="Varghese N."/>
            <person name="Submissions S."/>
        </authorList>
    </citation>
    <scope>NUCLEOTIDE SEQUENCE [LARGE SCALE GENOMIC DNA]</scope>
    <source>
        <strain evidence="3">CGMCC 1.3431</strain>
    </source>
</reference>
<sequence length="600" mass="65924">MINRRNLLAGGSALAAVAVTACSKPVAKAANLNTLFQSMYDETVANSPMLATSLGLDKDKLAPLKSKLDPATPEERARLTAYYEKSATALKAIDRKTLSGMDRINYDTVLWDTETTLEGYKSFKFGDGGTYWGPYPITQLTGSYQSVPDFLDSQHSIETKDDADAYLSRLNQYAQLLDQETARFNASIADGIVPPDFALQKAIRQMETQSSTKADASPLVQSIVNRTKDKAIAGDWSAPATKAYQEAILPALGRQIEALKAALPKATHDAGVWHIPNGDARYAFGVKANTSTTLTPDEIHQIGLDKVKEISAEMDAIMKAQGMTKGTTGERLAAMHKDPKFWYENTDAGKDKLLADLNRQVEVVFAKLPQFFGVLPKSKVTVKRVPKATELGAPGGYYQGASLDGKRPGAYYINLRDTKEVPSWTLPTLTYHEAIPGHHMQISIQQENKNLPELRKISGFNAYIEGWALYAEQLAGTDMGMYETDPFGHIGYLSDAMFRACRLVVDTGMHAKRWSREQAMAFMMTNLGDSNETEIERYCVWPGQALGYMVGKIQWLKLRAAATTKAGAGFDIKKFHDTGLLCGAVPLDVLEQVYKDAGLI</sequence>
<dbReference type="InterPro" id="IPR006311">
    <property type="entry name" value="TAT_signal"/>
</dbReference>
<dbReference type="PANTHER" id="PTHR33361">
    <property type="entry name" value="GLR0591 PROTEIN"/>
    <property type="match status" value="1"/>
</dbReference>
<dbReference type="Pfam" id="PF05960">
    <property type="entry name" value="DUF885"/>
    <property type="match status" value="1"/>
</dbReference>
<accession>A0A1G4TER6</accession>
<feature type="chain" id="PRO_5011665972" evidence="1">
    <location>
        <begin position="30"/>
        <end position="600"/>
    </location>
</feature>
<keyword evidence="1" id="KW-0732">Signal</keyword>
<dbReference type="PANTHER" id="PTHR33361:SF2">
    <property type="entry name" value="DUF885 DOMAIN-CONTAINING PROTEIN"/>
    <property type="match status" value="1"/>
</dbReference>
<dbReference type="Proteomes" id="UP000199150">
    <property type="component" value="Unassembled WGS sequence"/>
</dbReference>
<evidence type="ECO:0000313" key="3">
    <source>
        <dbReference type="Proteomes" id="UP000199150"/>
    </source>
</evidence>
<dbReference type="STRING" id="260084.SAMN02927928_3477"/>
<name>A0A1G4TER6_9CAUL</name>
<protein>
    <submittedName>
        <fullName evidence="2">Uncharacterized conserved protein, DUF885 familyt</fullName>
    </submittedName>
</protein>
<dbReference type="EMBL" id="FMTS01000008">
    <property type="protein sequence ID" value="SCW79953.1"/>
    <property type="molecule type" value="Genomic_DNA"/>
</dbReference>
<dbReference type="PROSITE" id="PS51257">
    <property type="entry name" value="PROKAR_LIPOPROTEIN"/>
    <property type="match status" value="1"/>
</dbReference>
<dbReference type="PROSITE" id="PS51318">
    <property type="entry name" value="TAT"/>
    <property type="match status" value="1"/>
</dbReference>
<gene>
    <name evidence="2" type="ORF">SAMN02927928_3477</name>
</gene>
<evidence type="ECO:0000313" key="2">
    <source>
        <dbReference type="EMBL" id="SCW79953.1"/>
    </source>
</evidence>
<dbReference type="OrthoDB" id="9763405at2"/>
<proteinExistence type="predicted"/>